<dbReference type="RefSeq" id="WP_301190420.1">
    <property type="nucleotide sequence ID" value="NZ_JAPDPJ010000020.1"/>
</dbReference>
<dbReference type="InterPro" id="IPR026881">
    <property type="entry name" value="WYL_dom"/>
</dbReference>
<evidence type="ECO:0000313" key="4">
    <source>
        <dbReference type="Proteomes" id="UP001209229"/>
    </source>
</evidence>
<feature type="domain" description="WYL" evidence="1">
    <location>
        <begin position="122"/>
        <end position="185"/>
    </location>
</feature>
<gene>
    <name evidence="3" type="ORF">OM075_10285</name>
</gene>
<keyword evidence="4" id="KW-1185">Reference proteome</keyword>
<dbReference type="Proteomes" id="UP001209229">
    <property type="component" value="Unassembled WGS sequence"/>
</dbReference>
<dbReference type="EMBL" id="JAPDPJ010000020">
    <property type="protein sequence ID" value="MCW3786856.1"/>
    <property type="molecule type" value="Genomic_DNA"/>
</dbReference>
<protein>
    <submittedName>
        <fullName evidence="3">WYL domain-containing protein</fullName>
    </submittedName>
</protein>
<dbReference type="Pfam" id="PF25583">
    <property type="entry name" value="WCX"/>
    <property type="match status" value="1"/>
</dbReference>
<dbReference type="PROSITE" id="PS52050">
    <property type="entry name" value="WYL"/>
    <property type="match status" value="1"/>
</dbReference>
<dbReference type="Pfam" id="PF13280">
    <property type="entry name" value="WYL"/>
    <property type="match status" value="1"/>
</dbReference>
<organism evidence="3 4">
    <name type="scientific">Plebeiibacterium sediminum</name>
    <dbReference type="NCBI Taxonomy" id="2992112"/>
    <lineage>
        <taxon>Bacteria</taxon>
        <taxon>Pseudomonadati</taxon>
        <taxon>Bacteroidota</taxon>
        <taxon>Bacteroidia</taxon>
        <taxon>Marinilabiliales</taxon>
        <taxon>Marinilabiliaceae</taxon>
        <taxon>Plebeiibacterium</taxon>
    </lineage>
</organism>
<proteinExistence type="predicted"/>
<evidence type="ECO:0000259" key="1">
    <source>
        <dbReference type="Pfam" id="PF13280"/>
    </source>
</evidence>
<feature type="domain" description="WCX" evidence="2">
    <location>
        <begin position="219"/>
        <end position="291"/>
    </location>
</feature>
<dbReference type="InterPro" id="IPR057727">
    <property type="entry name" value="WCX_dom"/>
</dbReference>
<reference evidence="3" key="1">
    <citation type="submission" date="2022-10" db="EMBL/GenBank/DDBJ databases">
        <authorList>
            <person name="Yu W.X."/>
        </authorList>
    </citation>
    <scope>NUCLEOTIDE SEQUENCE</scope>
    <source>
        <strain evidence="3">AAT</strain>
    </source>
</reference>
<dbReference type="InterPro" id="IPR051534">
    <property type="entry name" value="CBASS_pafABC_assoc_protein"/>
</dbReference>
<name>A0AAE3SF38_9BACT</name>
<accession>A0AAE3SF38</accession>
<comment type="caution">
    <text evidence="3">The sequence shown here is derived from an EMBL/GenBank/DDBJ whole genome shotgun (WGS) entry which is preliminary data.</text>
</comment>
<evidence type="ECO:0000259" key="2">
    <source>
        <dbReference type="Pfam" id="PF25583"/>
    </source>
</evidence>
<sequence length="301" mass="36173">MSTREAIARLYLIINRLRTQQSSFKEIYEYLEFESDLQGYDYTISKRTFQRDIDDIRALYDLDIQYNSSSRKYYIAEENQSYGSDRKLEAFDIFNIFKVSDQLGEYIQFEKRKQQGTENLFGIIQAIKNKRKIEFTYNKFNQNEESLRLIEPYIVKEFRNRWYVFGKDNEDCEVKNFALDRISALVITDMEFKKSDTLNIDEYFRNSFGIYIPEDKTIYEVILAFDPLQGKYIKSLPLHESQEVLIDNESEFRIKLRIYLTYDFCMEILSFGDRVKVIRPNELTQQIKEILFGAWDLYENS</sequence>
<evidence type="ECO:0000313" key="3">
    <source>
        <dbReference type="EMBL" id="MCW3786856.1"/>
    </source>
</evidence>
<dbReference type="AlphaFoldDB" id="A0AAE3SF38"/>
<dbReference type="PANTHER" id="PTHR34580">
    <property type="match status" value="1"/>
</dbReference>
<dbReference type="PANTHER" id="PTHR34580:SF9">
    <property type="entry name" value="SLL5097 PROTEIN"/>
    <property type="match status" value="1"/>
</dbReference>